<evidence type="ECO:0000313" key="2">
    <source>
        <dbReference type="Proteomes" id="UP000434580"/>
    </source>
</evidence>
<accession>A0A5S9QQX8</accession>
<evidence type="ECO:0008006" key="3">
    <source>
        <dbReference type="Google" id="ProtNLM"/>
    </source>
</evidence>
<gene>
    <name evidence="1" type="ORF">DPBNPPHM_02382</name>
</gene>
<dbReference type="OrthoDB" id="5828847at2"/>
<dbReference type="Gene3D" id="1.10.10.1130">
    <property type="entry name" value="Uncharacterised protein PF10982, DUF2789"/>
    <property type="match status" value="1"/>
</dbReference>
<dbReference type="Pfam" id="PF10982">
    <property type="entry name" value="DUF2789"/>
    <property type="match status" value="1"/>
</dbReference>
<dbReference type="InterPro" id="IPR038086">
    <property type="entry name" value="DUF2789_sf"/>
</dbReference>
<reference evidence="1 2" key="1">
    <citation type="submission" date="2019-11" db="EMBL/GenBank/DDBJ databases">
        <authorList>
            <person name="Holert J."/>
        </authorList>
    </citation>
    <scope>NUCLEOTIDE SEQUENCE [LARGE SCALE GENOMIC DNA]</scope>
    <source>
        <strain evidence="1">BC5_2</strain>
    </source>
</reference>
<evidence type="ECO:0000313" key="1">
    <source>
        <dbReference type="EMBL" id="CAA0118972.1"/>
    </source>
</evidence>
<name>A0A5S9QQX8_9GAMM</name>
<sequence length="76" mass="8865">MYMAPITVETLFMQLGLPHSETDIARFIESHRLMKTEHLANAPFWSDAQRAFIRDAWQEDADWVQVIDELDAHLHG</sequence>
<organism evidence="1 2">
    <name type="scientific">BD1-7 clade bacterium</name>
    <dbReference type="NCBI Taxonomy" id="2029982"/>
    <lineage>
        <taxon>Bacteria</taxon>
        <taxon>Pseudomonadati</taxon>
        <taxon>Pseudomonadota</taxon>
        <taxon>Gammaproteobacteria</taxon>
        <taxon>Cellvibrionales</taxon>
        <taxon>Spongiibacteraceae</taxon>
        <taxon>BD1-7 clade</taxon>
    </lineage>
</organism>
<protein>
    <recommendedName>
        <fullName evidence="3">DUF2789 domain-containing protein</fullName>
    </recommendedName>
</protein>
<dbReference type="InterPro" id="IPR021250">
    <property type="entry name" value="DUF2789"/>
</dbReference>
<dbReference type="Proteomes" id="UP000434580">
    <property type="component" value="Unassembled WGS sequence"/>
</dbReference>
<dbReference type="EMBL" id="CACSII010000020">
    <property type="protein sequence ID" value="CAA0118972.1"/>
    <property type="molecule type" value="Genomic_DNA"/>
</dbReference>
<proteinExistence type="predicted"/>
<dbReference type="AlphaFoldDB" id="A0A5S9QQX8"/>